<comment type="caution">
    <text evidence="2">The sequence shown here is derived from an EMBL/GenBank/DDBJ whole genome shotgun (WGS) entry which is preliminary data.</text>
</comment>
<name>A0AAD5MKS6_PARTN</name>
<keyword evidence="3" id="KW-1185">Reference proteome</keyword>
<dbReference type="AlphaFoldDB" id="A0AAD5MKS6"/>
<dbReference type="Proteomes" id="UP001196413">
    <property type="component" value="Unassembled WGS sequence"/>
</dbReference>
<evidence type="ECO:0000313" key="2">
    <source>
        <dbReference type="EMBL" id="KAJ1345899.1"/>
    </source>
</evidence>
<reference evidence="2" key="1">
    <citation type="submission" date="2021-06" db="EMBL/GenBank/DDBJ databases">
        <title>Parelaphostrongylus tenuis whole genome reference sequence.</title>
        <authorList>
            <person name="Garwood T.J."/>
            <person name="Larsen P.A."/>
            <person name="Fountain-Jones N.M."/>
            <person name="Garbe J.R."/>
            <person name="Macchietto M.G."/>
            <person name="Kania S.A."/>
            <person name="Gerhold R.W."/>
            <person name="Richards J.E."/>
            <person name="Wolf T.M."/>
        </authorList>
    </citation>
    <scope>NUCLEOTIDE SEQUENCE</scope>
    <source>
        <strain evidence="2">MNPRO001-30</strain>
        <tissue evidence="2">Meninges</tissue>
    </source>
</reference>
<sequence>MVDAQLRSAATIDTAEAESPGSPSMSAVHPVTPVSSRNDRSSALPSGHLDDSIEVIDILSSPERDVRPSSEDCSNGRT</sequence>
<evidence type="ECO:0000256" key="1">
    <source>
        <dbReference type="SAM" id="MobiDB-lite"/>
    </source>
</evidence>
<accession>A0AAD5MKS6</accession>
<gene>
    <name evidence="2" type="ORF">KIN20_000531</name>
</gene>
<evidence type="ECO:0000313" key="3">
    <source>
        <dbReference type="Proteomes" id="UP001196413"/>
    </source>
</evidence>
<organism evidence="2 3">
    <name type="scientific">Parelaphostrongylus tenuis</name>
    <name type="common">Meningeal worm</name>
    <dbReference type="NCBI Taxonomy" id="148309"/>
    <lineage>
        <taxon>Eukaryota</taxon>
        <taxon>Metazoa</taxon>
        <taxon>Ecdysozoa</taxon>
        <taxon>Nematoda</taxon>
        <taxon>Chromadorea</taxon>
        <taxon>Rhabditida</taxon>
        <taxon>Rhabditina</taxon>
        <taxon>Rhabditomorpha</taxon>
        <taxon>Strongyloidea</taxon>
        <taxon>Metastrongylidae</taxon>
        <taxon>Parelaphostrongylus</taxon>
    </lineage>
</organism>
<protein>
    <submittedName>
        <fullName evidence="2">Uncharacterized protein</fullName>
    </submittedName>
</protein>
<feature type="region of interest" description="Disordered" evidence="1">
    <location>
        <begin position="1"/>
        <end position="78"/>
    </location>
</feature>
<proteinExistence type="predicted"/>
<feature type="compositionally biased region" description="Polar residues" evidence="1">
    <location>
        <begin position="33"/>
        <end position="44"/>
    </location>
</feature>
<dbReference type="EMBL" id="JAHQIW010000080">
    <property type="protein sequence ID" value="KAJ1345899.1"/>
    <property type="molecule type" value="Genomic_DNA"/>
</dbReference>